<dbReference type="OrthoDB" id="10015593at2759"/>
<dbReference type="Proteomes" id="UP000812440">
    <property type="component" value="Unassembled WGS sequence"/>
</dbReference>
<protein>
    <submittedName>
        <fullName evidence="1">Uncharacterized protein</fullName>
    </submittedName>
</protein>
<reference evidence="1" key="1">
    <citation type="thesis" date="2020" institute="ProQuest LLC" country="789 East Eisenhower Parkway, Ann Arbor, MI, USA">
        <title>Comparative Genomics and Chromosome Evolution.</title>
        <authorList>
            <person name="Mudd A.B."/>
        </authorList>
    </citation>
    <scope>NUCLEOTIDE SEQUENCE</scope>
    <source>
        <strain evidence="1">Female2</strain>
        <tissue evidence="1">Blood</tissue>
    </source>
</reference>
<accession>A0A8T2ID72</accession>
<evidence type="ECO:0000313" key="2">
    <source>
        <dbReference type="Proteomes" id="UP000812440"/>
    </source>
</evidence>
<keyword evidence="2" id="KW-1185">Reference proteome</keyword>
<dbReference type="EMBL" id="JAACNH010015365">
    <property type="protein sequence ID" value="KAG8429030.1"/>
    <property type="molecule type" value="Genomic_DNA"/>
</dbReference>
<organism evidence="1 2">
    <name type="scientific">Hymenochirus boettgeri</name>
    <name type="common">Congo dwarf clawed frog</name>
    <dbReference type="NCBI Taxonomy" id="247094"/>
    <lineage>
        <taxon>Eukaryota</taxon>
        <taxon>Metazoa</taxon>
        <taxon>Chordata</taxon>
        <taxon>Craniata</taxon>
        <taxon>Vertebrata</taxon>
        <taxon>Euteleostomi</taxon>
        <taxon>Amphibia</taxon>
        <taxon>Batrachia</taxon>
        <taxon>Anura</taxon>
        <taxon>Pipoidea</taxon>
        <taxon>Pipidae</taxon>
        <taxon>Pipinae</taxon>
        <taxon>Hymenochirus</taxon>
    </lineage>
</organism>
<evidence type="ECO:0000313" key="1">
    <source>
        <dbReference type="EMBL" id="KAG8429030.1"/>
    </source>
</evidence>
<gene>
    <name evidence="1" type="ORF">GDO86_018487</name>
</gene>
<proteinExistence type="predicted"/>
<comment type="caution">
    <text evidence="1">The sequence shown here is derived from an EMBL/GenBank/DDBJ whole genome shotgun (WGS) entry which is preliminary data.</text>
</comment>
<name>A0A8T2ID72_9PIPI</name>
<dbReference type="AlphaFoldDB" id="A0A8T2ID72"/>
<sequence>MAEETSTQYLHITDTEADMEGTEAAVAALQDLRYTSDTSDKLDPTAVNILQQIIELGAETHEAAAVTSVVAMAPGTVTVVEQVSYL</sequence>